<dbReference type="InterPro" id="IPR013321">
    <property type="entry name" value="Arc_rbn_hlx_hlx"/>
</dbReference>
<keyword evidence="2" id="KW-1185">Reference proteome</keyword>
<dbReference type="Gene3D" id="1.10.1220.10">
    <property type="entry name" value="Met repressor-like"/>
    <property type="match status" value="1"/>
</dbReference>
<protein>
    <submittedName>
        <fullName evidence="1">Uncharacterized protein</fullName>
    </submittedName>
</protein>
<name>A0ABR8K5A7_9NOSO</name>
<dbReference type="SUPFAM" id="SSF47598">
    <property type="entry name" value="Ribbon-helix-helix"/>
    <property type="match status" value="1"/>
</dbReference>
<dbReference type="EMBL" id="JACJTU010000009">
    <property type="protein sequence ID" value="MBD2734653.1"/>
    <property type="molecule type" value="Genomic_DNA"/>
</dbReference>
<reference evidence="1 2" key="1">
    <citation type="journal article" date="2020" name="ISME J.">
        <title>Comparative genomics reveals insights into cyanobacterial evolution and habitat adaptation.</title>
        <authorList>
            <person name="Chen M.Y."/>
            <person name="Teng W.K."/>
            <person name="Zhao L."/>
            <person name="Hu C.X."/>
            <person name="Zhou Y.K."/>
            <person name="Han B.P."/>
            <person name="Song L.R."/>
            <person name="Shu W.S."/>
        </authorList>
    </citation>
    <scope>NUCLEOTIDE SEQUENCE [LARGE SCALE GENOMIC DNA]</scope>
    <source>
        <strain evidence="1 2">FACHB-159</strain>
    </source>
</reference>
<proteinExistence type="predicted"/>
<dbReference type="Proteomes" id="UP000637383">
    <property type="component" value="Unassembled WGS sequence"/>
</dbReference>
<evidence type="ECO:0000313" key="1">
    <source>
        <dbReference type="EMBL" id="MBD2734653.1"/>
    </source>
</evidence>
<dbReference type="Pfam" id="PF09274">
    <property type="entry name" value="ParG"/>
    <property type="match status" value="1"/>
</dbReference>
<comment type="caution">
    <text evidence="1">The sequence shown here is derived from an EMBL/GenBank/DDBJ whole genome shotgun (WGS) entry which is preliminary data.</text>
</comment>
<sequence length="50" mass="5806">MHINITVNLKKRFHATCVMKGKKMSQVVIELIEQWLESKEFSLTGETKSI</sequence>
<accession>A0ABR8K5A7</accession>
<dbReference type="InterPro" id="IPR010985">
    <property type="entry name" value="Ribbon_hlx_hlx"/>
</dbReference>
<evidence type="ECO:0000313" key="2">
    <source>
        <dbReference type="Proteomes" id="UP000637383"/>
    </source>
</evidence>
<dbReference type="InterPro" id="IPR015354">
    <property type="entry name" value="DNA_partition_ParG"/>
</dbReference>
<gene>
    <name evidence="1" type="ORF">H6H03_12145</name>
</gene>
<organism evidence="1 2">
    <name type="scientific">Nostoc paludosum FACHB-159</name>
    <dbReference type="NCBI Taxonomy" id="2692908"/>
    <lineage>
        <taxon>Bacteria</taxon>
        <taxon>Bacillati</taxon>
        <taxon>Cyanobacteriota</taxon>
        <taxon>Cyanophyceae</taxon>
        <taxon>Nostocales</taxon>
        <taxon>Nostocaceae</taxon>
        <taxon>Nostoc</taxon>
    </lineage>
</organism>